<proteinExistence type="predicted"/>
<keyword evidence="3" id="KW-1185">Reference proteome</keyword>
<organism evidence="2 3">
    <name type="scientific">Streptomyces ipomoeae 91-03</name>
    <dbReference type="NCBI Taxonomy" id="698759"/>
    <lineage>
        <taxon>Bacteria</taxon>
        <taxon>Bacillati</taxon>
        <taxon>Actinomycetota</taxon>
        <taxon>Actinomycetes</taxon>
        <taxon>Kitasatosporales</taxon>
        <taxon>Streptomycetaceae</taxon>
        <taxon>Streptomyces</taxon>
    </lineage>
</organism>
<feature type="compositionally biased region" description="Basic and acidic residues" evidence="1">
    <location>
        <begin position="95"/>
        <end position="105"/>
    </location>
</feature>
<feature type="compositionally biased region" description="Acidic residues" evidence="1">
    <location>
        <begin position="69"/>
        <end position="82"/>
    </location>
</feature>
<comment type="caution">
    <text evidence="2">The sequence shown here is derived from an EMBL/GenBank/DDBJ whole genome shotgun (WGS) entry which is preliminary data.</text>
</comment>
<feature type="compositionally biased region" description="Acidic residues" evidence="1">
    <location>
        <begin position="112"/>
        <end position="139"/>
    </location>
</feature>
<gene>
    <name evidence="2" type="ORF">STRIP9103_06352</name>
</gene>
<evidence type="ECO:0000313" key="3">
    <source>
        <dbReference type="Proteomes" id="UP000010411"/>
    </source>
</evidence>
<name>L1KYB9_9ACTN</name>
<protein>
    <submittedName>
        <fullName evidence="2">Uncharacterized protein</fullName>
    </submittedName>
</protein>
<evidence type="ECO:0000313" key="2">
    <source>
        <dbReference type="EMBL" id="EKX65786.1"/>
    </source>
</evidence>
<feature type="compositionally biased region" description="Basic and acidic residues" evidence="1">
    <location>
        <begin position="48"/>
        <end position="63"/>
    </location>
</feature>
<dbReference type="AlphaFoldDB" id="L1KYB9"/>
<feature type="region of interest" description="Disordered" evidence="1">
    <location>
        <begin position="229"/>
        <end position="255"/>
    </location>
</feature>
<accession>L1KYB9</accession>
<dbReference type="RefSeq" id="WP_009313823.1">
    <property type="nucleotide sequence ID" value="NZ_AEJC01000268.1"/>
</dbReference>
<dbReference type="PATRIC" id="fig|698759.3.peg.3595"/>
<feature type="region of interest" description="Disordered" evidence="1">
    <location>
        <begin position="26"/>
        <end position="149"/>
    </location>
</feature>
<evidence type="ECO:0000256" key="1">
    <source>
        <dbReference type="SAM" id="MobiDB-lite"/>
    </source>
</evidence>
<sequence>MPGPTVPGTGSSTILPAVEQRIGSNSQPLAAAAVDPSHIPGLTAPVSVKKEKQEEPEDTKPTESAEPVETVEQDEAAPEQEEAVGRAKPAAKLSARKDVEKDVQKDTASVSDETDADAEEADSGADEVDPGDEDSEAETADGPVFEASDRRARIVADRRGVRLKLDDQECEFRWDEIGAIETESPRFGKRFTVTVHTPDRRWYPIEIEAKSKSDHKKWETEIDEVLDAYFEDGEEKDPAESTKADSQAESEDSDD</sequence>
<dbReference type="Proteomes" id="UP000010411">
    <property type="component" value="Unassembled WGS sequence"/>
</dbReference>
<reference evidence="2 3" key="1">
    <citation type="submission" date="2012-11" db="EMBL/GenBank/DDBJ databases">
        <authorList>
            <person name="Huguet-Tapia J.C."/>
            <person name="Durkin A.S."/>
            <person name="Pettis G.S."/>
            <person name="Badger J.H."/>
        </authorList>
    </citation>
    <scope>NUCLEOTIDE SEQUENCE [LARGE SCALE GENOMIC DNA]</scope>
    <source>
        <strain evidence="2 3">91-03</strain>
    </source>
</reference>
<dbReference type="EMBL" id="AEJC01000268">
    <property type="protein sequence ID" value="EKX65786.1"/>
    <property type="molecule type" value="Genomic_DNA"/>
</dbReference>